<evidence type="ECO:0000256" key="3">
    <source>
        <dbReference type="ARBA" id="ARBA00022691"/>
    </source>
</evidence>
<comment type="cofactor">
    <cofactor evidence="1">
        <name>[4Fe-4S] cluster</name>
        <dbReference type="ChEBI" id="CHEBI:49883"/>
    </cofactor>
</comment>
<reference evidence="8 9" key="1">
    <citation type="submission" date="2015-07" db="EMBL/GenBank/DDBJ databases">
        <title>Genome analysis of myxobacterium Chondromyces crocatus Cm c5 reveals a high potential for natural compound synthesis and the genetic basis for the loss of fruiting body formation.</title>
        <authorList>
            <person name="Zaburannyi N."/>
            <person name="Bunk B."/>
            <person name="Maier J."/>
            <person name="Overmann J."/>
            <person name="Mueller R."/>
        </authorList>
    </citation>
    <scope>NUCLEOTIDE SEQUENCE [LARGE SCALE GENOMIC DNA]</scope>
    <source>
        <strain evidence="8 9">Cm c5</strain>
    </source>
</reference>
<protein>
    <submittedName>
        <fullName evidence="8">Radical SAM protein</fullName>
    </submittedName>
</protein>
<keyword evidence="5" id="KW-0408">Iron</keyword>
<dbReference type="Proteomes" id="UP000067626">
    <property type="component" value="Chromosome"/>
</dbReference>
<evidence type="ECO:0000256" key="6">
    <source>
        <dbReference type="ARBA" id="ARBA00023014"/>
    </source>
</evidence>
<keyword evidence="9" id="KW-1185">Reference proteome</keyword>
<dbReference type="OrthoDB" id="9810775at2"/>
<evidence type="ECO:0000256" key="1">
    <source>
        <dbReference type="ARBA" id="ARBA00001966"/>
    </source>
</evidence>
<dbReference type="InterPro" id="IPR058240">
    <property type="entry name" value="rSAM_sf"/>
</dbReference>
<organism evidence="8 9">
    <name type="scientific">Chondromyces crocatus</name>
    <dbReference type="NCBI Taxonomy" id="52"/>
    <lineage>
        <taxon>Bacteria</taxon>
        <taxon>Pseudomonadati</taxon>
        <taxon>Myxococcota</taxon>
        <taxon>Polyangia</taxon>
        <taxon>Polyangiales</taxon>
        <taxon>Polyangiaceae</taxon>
        <taxon>Chondromyces</taxon>
    </lineage>
</organism>
<dbReference type="EMBL" id="CP012159">
    <property type="protein sequence ID" value="AKT36705.1"/>
    <property type="molecule type" value="Genomic_DNA"/>
</dbReference>
<dbReference type="STRING" id="52.CMC5_008260"/>
<dbReference type="SFLD" id="SFLDS00029">
    <property type="entry name" value="Radical_SAM"/>
    <property type="match status" value="1"/>
</dbReference>
<evidence type="ECO:0000256" key="4">
    <source>
        <dbReference type="ARBA" id="ARBA00022723"/>
    </source>
</evidence>
<name>A0A0K1E770_CHOCO</name>
<dbReference type="PANTHER" id="PTHR43787">
    <property type="entry name" value="FEMO COFACTOR BIOSYNTHESIS PROTEIN NIFB-RELATED"/>
    <property type="match status" value="1"/>
</dbReference>
<dbReference type="Pfam" id="PF04055">
    <property type="entry name" value="Radical_SAM"/>
    <property type="match status" value="1"/>
</dbReference>
<dbReference type="SUPFAM" id="SSF102114">
    <property type="entry name" value="Radical SAM enzymes"/>
    <property type="match status" value="1"/>
</dbReference>
<sequence length="267" mass="29016">MTYVYPVVSRRAGGVSVGVNLNPNNACNWRCVYCQVPDLTFGKGPAVDLVQLEQELRGLLEEVTHGDFMERCVPEGVRRLNDVAFSGNGEPTTSPQFGEAVDIAGQVLEAFGLLGSVKLVLITNGSMLNKRPVADAIARMATLNGEVWFKLDSFTAEGARRINHSAAPLEEHLARLSIAASACPTWLQTCLFSWDGQEPVEEELVAYLEGIRALVERGVPVRGVLLYTVARPSMQPEASRLEPLPETWLRAFAARIEAAGLPARVSA</sequence>
<evidence type="ECO:0000313" key="9">
    <source>
        <dbReference type="Proteomes" id="UP000067626"/>
    </source>
</evidence>
<gene>
    <name evidence="8" type="ORF">CMC5_008260</name>
</gene>
<evidence type="ECO:0000313" key="8">
    <source>
        <dbReference type="EMBL" id="AKT36705.1"/>
    </source>
</evidence>
<evidence type="ECO:0000256" key="5">
    <source>
        <dbReference type="ARBA" id="ARBA00023004"/>
    </source>
</evidence>
<dbReference type="CDD" id="cd01335">
    <property type="entry name" value="Radical_SAM"/>
    <property type="match status" value="1"/>
</dbReference>
<dbReference type="GO" id="GO:0051539">
    <property type="term" value="F:4 iron, 4 sulfur cluster binding"/>
    <property type="evidence" value="ECO:0007669"/>
    <property type="project" value="UniProtKB-KW"/>
</dbReference>
<keyword evidence="6" id="KW-0411">Iron-sulfur</keyword>
<keyword evidence="2" id="KW-0004">4Fe-4S</keyword>
<accession>A0A0K1E770</accession>
<dbReference type="AlphaFoldDB" id="A0A0K1E770"/>
<dbReference type="PANTHER" id="PTHR43787:SF3">
    <property type="entry name" value="ARYLSULFATASE REGULATORY PROTEIN"/>
    <property type="match status" value="1"/>
</dbReference>
<dbReference type="GO" id="GO:0003824">
    <property type="term" value="F:catalytic activity"/>
    <property type="evidence" value="ECO:0007669"/>
    <property type="project" value="InterPro"/>
</dbReference>
<keyword evidence="4" id="KW-0479">Metal-binding</keyword>
<dbReference type="InterPro" id="IPR013785">
    <property type="entry name" value="Aldolase_TIM"/>
</dbReference>
<evidence type="ECO:0000259" key="7">
    <source>
        <dbReference type="Pfam" id="PF04055"/>
    </source>
</evidence>
<evidence type="ECO:0000256" key="2">
    <source>
        <dbReference type="ARBA" id="ARBA00022485"/>
    </source>
</evidence>
<dbReference type="GO" id="GO:0046872">
    <property type="term" value="F:metal ion binding"/>
    <property type="evidence" value="ECO:0007669"/>
    <property type="project" value="UniProtKB-KW"/>
</dbReference>
<dbReference type="InterPro" id="IPR007197">
    <property type="entry name" value="rSAM"/>
</dbReference>
<dbReference type="KEGG" id="ccro:CMC5_008260"/>
<dbReference type="PATRIC" id="fig|52.7.peg.892"/>
<feature type="domain" description="Radical SAM core" evidence="7">
    <location>
        <begin position="22"/>
        <end position="191"/>
    </location>
</feature>
<keyword evidence="3" id="KW-0949">S-adenosyl-L-methionine</keyword>
<proteinExistence type="predicted"/>
<dbReference type="Gene3D" id="3.20.20.70">
    <property type="entry name" value="Aldolase class I"/>
    <property type="match status" value="1"/>
</dbReference>